<evidence type="ECO:0000256" key="2">
    <source>
        <dbReference type="SAM" id="MobiDB-lite"/>
    </source>
</evidence>
<evidence type="ECO:0000259" key="4">
    <source>
        <dbReference type="PROSITE" id="PS50125"/>
    </source>
</evidence>
<evidence type="ECO:0000313" key="5">
    <source>
        <dbReference type="EMBL" id="TQN43295.1"/>
    </source>
</evidence>
<dbReference type="PROSITE" id="PS50125">
    <property type="entry name" value="GUANYLATE_CYCLASE_2"/>
    <property type="match status" value="1"/>
</dbReference>
<dbReference type="Pfam" id="PF00211">
    <property type="entry name" value="Guanylate_cyc"/>
    <property type="match status" value="1"/>
</dbReference>
<comment type="similarity">
    <text evidence="1">Belongs to the adenylyl cyclase class-3 family.</text>
</comment>
<sequence length="507" mass="54395">MDPAGLPRTQDESGRRHQGVGRRLVGVVRPEDVVVLVGLLLPLAGLVFLLRPDYSAVHWTSPAMHFVFFLLVGSIAASLSLVAGAAARRRGDARVFLLSLAFLAISGFMALHAAGTQHVLTDESLPGFTVAITVGLLVAAPFALASAYVDIRPWAGPAVMRARPLLRGGIVVALVAWGAWSLGNWPPIDVITGEGPSGDALEIAAGLAALAYVAAAARLWWVHRDHPGFLVLSVVTCYVLLGEALVGVAAAGERKFHPSWWVWHALIVAGFLLVFLAARREWGEERFRPLYLPGTREQRQEVSVLVGDLAGYTGFAEHRDPAEVAAMLRAYYEVATPLIARRYKGEVEKFAGDGIFATFNRRGDQADHARRAVEAAAALQGEVARIRSARPDWPGLRVGVNSGPVVVSEMGGSGYVVYAAVGDTVNVAARLQAAAPVGGVLVGERTGRLIDDAAPLQPAPRMRVKGKTDEVDAYLLQLPEPRTSPDPRPAAPSPEPAMTFFRTRRRR</sequence>
<feature type="domain" description="Guanylate cyclase" evidence="4">
    <location>
        <begin position="303"/>
        <end position="432"/>
    </location>
</feature>
<dbReference type="SUPFAM" id="SSF55073">
    <property type="entry name" value="Nucleotide cyclase"/>
    <property type="match status" value="1"/>
</dbReference>
<dbReference type="EMBL" id="VFQE01000001">
    <property type="protein sequence ID" value="TQN43295.1"/>
    <property type="molecule type" value="Genomic_DNA"/>
</dbReference>
<reference evidence="5 6" key="1">
    <citation type="submission" date="2019-06" db="EMBL/GenBank/DDBJ databases">
        <title>Sequencing the genomes of 1000 actinobacteria strains.</title>
        <authorList>
            <person name="Klenk H.-P."/>
        </authorList>
    </citation>
    <scope>NUCLEOTIDE SEQUENCE [LARGE SCALE GENOMIC DNA]</scope>
    <source>
        <strain evidence="5 6">DSM 46837</strain>
    </source>
</reference>
<feature type="transmembrane region" description="Helical" evidence="3">
    <location>
        <begin position="165"/>
        <end position="183"/>
    </location>
</feature>
<feature type="transmembrane region" description="Helical" evidence="3">
    <location>
        <begin position="33"/>
        <end position="51"/>
    </location>
</feature>
<comment type="caution">
    <text evidence="5">The sequence shown here is derived from an EMBL/GenBank/DDBJ whole genome shotgun (WGS) entry which is preliminary data.</text>
</comment>
<gene>
    <name evidence="5" type="ORF">FHU33_2733</name>
</gene>
<dbReference type="GO" id="GO:0004016">
    <property type="term" value="F:adenylate cyclase activity"/>
    <property type="evidence" value="ECO:0007669"/>
    <property type="project" value="UniProtKB-ARBA"/>
</dbReference>
<dbReference type="InterPro" id="IPR050697">
    <property type="entry name" value="Adenylyl/Guanylyl_Cyclase_3/4"/>
</dbReference>
<feature type="transmembrane region" description="Helical" evidence="3">
    <location>
        <begin position="228"/>
        <end position="248"/>
    </location>
</feature>
<evidence type="ECO:0000256" key="3">
    <source>
        <dbReference type="SAM" id="Phobius"/>
    </source>
</evidence>
<dbReference type="OrthoDB" id="9806704at2"/>
<dbReference type="Proteomes" id="UP000319865">
    <property type="component" value="Unassembled WGS sequence"/>
</dbReference>
<keyword evidence="3" id="KW-0472">Membrane</keyword>
<dbReference type="InterPro" id="IPR029787">
    <property type="entry name" value="Nucleotide_cyclase"/>
</dbReference>
<proteinExistence type="inferred from homology"/>
<organism evidence="5 6">
    <name type="scientific">Blastococcus colisei</name>
    <dbReference type="NCBI Taxonomy" id="1564162"/>
    <lineage>
        <taxon>Bacteria</taxon>
        <taxon>Bacillati</taxon>
        <taxon>Actinomycetota</taxon>
        <taxon>Actinomycetes</taxon>
        <taxon>Geodermatophilales</taxon>
        <taxon>Geodermatophilaceae</taxon>
        <taxon>Blastococcus</taxon>
    </lineage>
</organism>
<dbReference type="PANTHER" id="PTHR43081">
    <property type="entry name" value="ADENYLATE CYCLASE, TERMINAL-DIFFERENTIATION SPECIFIC-RELATED"/>
    <property type="match status" value="1"/>
</dbReference>
<evidence type="ECO:0000313" key="6">
    <source>
        <dbReference type="Proteomes" id="UP000319865"/>
    </source>
</evidence>
<feature type="compositionally biased region" description="Pro residues" evidence="2">
    <location>
        <begin position="482"/>
        <end position="495"/>
    </location>
</feature>
<dbReference type="GO" id="GO:0006171">
    <property type="term" value="P:cAMP biosynthetic process"/>
    <property type="evidence" value="ECO:0007669"/>
    <property type="project" value="TreeGrafter"/>
</dbReference>
<evidence type="ECO:0000256" key="1">
    <source>
        <dbReference type="ARBA" id="ARBA00005381"/>
    </source>
</evidence>
<keyword evidence="3" id="KW-1133">Transmembrane helix</keyword>
<dbReference type="PANTHER" id="PTHR43081:SF1">
    <property type="entry name" value="ADENYLATE CYCLASE, TERMINAL-DIFFERENTIATION SPECIFIC"/>
    <property type="match status" value="1"/>
</dbReference>
<dbReference type="Gene3D" id="3.30.70.1230">
    <property type="entry name" value="Nucleotide cyclase"/>
    <property type="match status" value="1"/>
</dbReference>
<feature type="transmembrane region" description="Helical" evidence="3">
    <location>
        <begin position="95"/>
        <end position="113"/>
    </location>
</feature>
<feature type="transmembrane region" description="Helical" evidence="3">
    <location>
        <begin position="63"/>
        <end position="83"/>
    </location>
</feature>
<feature type="transmembrane region" description="Helical" evidence="3">
    <location>
        <begin position="125"/>
        <end position="144"/>
    </location>
</feature>
<feature type="transmembrane region" description="Helical" evidence="3">
    <location>
        <begin position="203"/>
        <end position="221"/>
    </location>
</feature>
<accession>A0A543PGU9</accession>
<keyword evidence="6" id="KW-1185">Reference proteome</keyword>
<protein>
    <submittedName>
        <fullName evidence="5">Class 3 adenylate cyclase</fullName>
    </submittedName>
</protein>
<dbReference type="AlphaFoldDB" id="A0A543PGU9"/>
<feature type="region of interest" description="Disordered" evidence="2">
    <location>
        <begin position="465"/>
        <end position="507"/>
    </location>
</feature>
<keyword evidence="3" id="KW-0812">Transmembrane</keyword>
<name>A0A543PGU9_9ACTN</name>
<dbReference type="RefSeq" id="WP_142025809.1">
    <property type="nucleotide sequence ID" value="NZ_VFQE01000001.1"/>
</dbReference>
<feature type="transmembrane region" description="Helical" evidence="3">
    <location>
        <begin position="260"/>
        <end position="278"/>
    </location>
</feature>
<dbReference type="CDD" id="cd07302">
    <property type="entry name" value="CHD"/>
    <property type="match status" value="1"/>
</dbReference>
<dbReference type="GO" id="GO:0035556">
    <property type="term" value="P:intracellular signal transduction"/>
    <property type="evidence" value="ECO:0007669"/>
    <property type="project" value="InterPro"/>
</dbReference>
<dbReference type="SMART" id="SM00044">
    <property type="entry name" value="CYCc"/>
    <property type="match status" value="1"/>
</dbReference>
<dbReference type="InterPro" id="IPR001054">
    <property type="entry name" value="A/G_cyclase"/>
</dbReference>